<dbReference type="AlphaFoldDB" id="A0A518ERN0"/>
<protein>
    <submittedName>
        <fullName evidence="1">Uncharacterized protein</fullName>
    </submittedName>
</protein>
<name>A0A518ERN0_9BACT</name>
<proteinExistence type="predicted"/>
<evidence type="ECO:0000313" key="2">
    <source>
        <dbReference type="Proteomes" id="UP000320390"/>
    </source>
</evidence>
<sequence>MHKNRSPTDVYSGDRLALAHAHRLVYQNLRAPGSVGQRMKAAIRVKILRRP</sequence>
<reference evidence="1 2" key="1">
    <citation type="submission" date="2019-02" db="EMBL/GenBank/DDBJ databases">
        <title>Deep-cultivation of Planctomycetes and their phenomic and genomic characterization uncovers novel biology.</title>
        <authorList>
            <person name="Wiegand S."/>
            <person name="Jogler M."/>
            <person name="Boedeker C."/>
            <person name="Pinto D."/>
            <person name="Vollmers J."/>
            <person name="Rivas-Marin E."/>
            <person name="Kohn T."/>
            <person name="Peeters S.H."/>
            <person name="Heuer A."/>
            <person name="Rast P."/>
            <person name="Oberbeckmann S."/>
            <person name="Bunk B."/>
            <person name="Jeske O."/>
            <person name="Meyerdierks A."/>
            <person name="Storesund J.E."/>
            <person name="Kallscheuer N."/>
            <person name="Luecker S."/>
            <person name="Lage O.M."/>
            <person name="Pohl T."/>
            <person name="Merkel B.J."/>
            <person name="Hornburger P."/>
            <person name="Mueller R.-W."/>
            <person name="Bruemmer F."/>
            <person name="Labrenz M."/>
            <person name="Spormann A.M."/>
            <person name="Op den Camp H."/>
            <person name="Overmann J."/>
            <person name="Amann R."/>
            <person name="Jetten M.S.M."/>
            <person name="Mascher T."/>
            <person name="Medema M.H."/>
            <person name="Devos D.P."/>
            <person name="Kaster A.-K."/>
            <person name="Ovreas L."/>
            <person name="Rohde M."/>
            <person name="Galperin M.Y."/>
            <person name="Jogler C."/>
        </authorList>
    </citation>
    <scope>NUCLEOTIDE SEQUENCE [LARGE SCALE GENOMIC DNA]</scope>
    <source>
        <strain evidence="1 2">Poly30</strain>
    </source>
</reference>
<dbReference type="Proteomes" id="UP000320390">
    <property type="component" value="Chromosome"/>
</dbReference>
<accession>A0A518ERN0</accession>
<evidence type="ECO:0000313" key="1">
    <source>
        <dbReference type="EMBL" id="QDV06758.1"/>
    </source>
</evidence>
<gene>
    <name evidence="1" type="ORF">Poly30_22730</name>
</gene>
<dbReference type="EMBL" id="CP036434">
    <property type="protein sequence ID" value="QDV06758.1"/>
    <property type="molecule type" value="Genomic_DNA"/>
</dbReference>
<keyword evidence="2" id="KW-1185">Reference proteome</keyword>
<organism evidence="1 2">
    <name type="scientific">Saltatorellus ferox</name>
    <dbReference type="NCBI Taxonomy" id="2528018"/>
    <lineage>
        <taxon>Bacteria</taxon>
        <taxon>Pseudomonadati</taxon>
        <taxon>Planctomycetota</taxon>
        <taxon>Planctomycetia</taxon>
        <taxon>Planctomycetia incertae sedis</taxon>
        <taxon>Saltatorellus</taxon>
    </lineage>
</organism>